<keyword evidence="4 5" id="KW-0472">Membrane</keyword>
<dbReference type="Pfam" id="PF13664">
    <property type="entry name" value="DUF4149"/>
    <property type="match status" value="1"/>
</dbReference>
<comment type="caution">
    <text evidence="7">The sequence shown here is derived from an EMBL/GenBank/DDBJ whole genome shotgun (WGS) entry which is preliminary data.</text>
</comment>
<dbReference type="EMBL" id="JABCSC020000001">
    <property type="protein sequence ID" value="NSL54624.1"/>
    <property type="molecule type" value="Genomic_DNA"/>
</dbReference>
<name>A0ABX2IJ23_9RHOO</name>
<feature type="transmembrane region" description="Helical" evidence="5">
    <location>
        <begin position="80"/>
        <end position="102"/>
    </location>
</feature>
<gene>
    <name evidence="7" type="ORF">HJ583_006285</name>
</gene>
<feature type="transmembrane region" description="Helical" evidence="5">
    <location>
        <begin position="122"/>
        <end position="144"/>
    </location>
</feature>
<dbReference type="InterPro" id="IPR025423">
    <property type="entry name" value="TMEM205-like"/>
</dbReference>
<evidence type="ECO:0000256" key="3">
    <source>
        <dbReference type="ARBA" id="ARBA00022989"/>
    </source>
</evidence>
<evidence type="ECO:0000256" key="5">
    <source>
        <dbReference type="SAM" id="Phobius"/>
    </source>
</evidence>
<evidence type="ECO:0000256" key="4">
    <source>
        <dbReference type="ARBA" id="ARBA00023136"/>
    </source>
</evidence>
<evidence type="ECO:0000259" key="6">
    <source>
        <dbReference type="Pfam" id="PF13664"/>
    </source>
</evidence>
<organism evidence="7 8">
    <name type="scientific">Uliginosibacterium aquaticum</name>
    <dbReference type="NCBI Taxonomy" id="2731212"/>
    <lineage>
        <taxon>Bacteria</taxon>
        <taxon>Pseudomonadati</taxon>
        <taxon>Pseudomonadota</taxon>
        <taxon>Betaproteobacteria</taxon>
        <taxon>Rhodocyclales</taxon>
        <taxon>Zoogloeaceae</taxon>
        <taxon>Uliginosibacterium</taxon>
    </lineage>
</organism>
<proteinExistence type="predicted"/>
<feature type="transmembrane region" description="Helical" evidence="5">
    <location>
        <begin position="7"/>
        <end position="28"/>
    </location>
</feature>
<feature type="domain" description="TMEM205-like" evidence="6">
    <location>
        <begin position="11"/>
        <end position="106"/>
    </location>
</feature>
<keyword evidence="2 5" id="KW-0812">Transmembrane</keyword>
<sequence length="150" mass="16257">MSRLAESLFALAITLWVGALWAIGYISAPVLFASVADTGFAGSLAGKQFAIVAWLGIGCGLYLIAYLLFREGLKAFKGVLLWLVLLMLLLTLAGHFGVTPVVEKLRLDPAREVVESVVRSRFATWHGIASLLWMIQSVLGVALVTQVVRK</sequence>
<keyword evidence="3 5" id="KW-1133">Transmembrane helix</keyword>
<dbReference type="Proteomes" id="UP000778523">
    <property type="component" value="Unassembled WGS sequence"/>
</dbReference>
<accession>A0ABX2IJ23</accession>
<feature type="transmembrane region" description="Helical" evidence="5">
    <location>
        <begin position="48"/>
        <end position="68"/>
    </location>
</feature>
<evidence type="ECO:0000256" key="2">
    <source>
        <dbReference type="ARBA" id="ARBA00022692"/>
    </source>
</evidence>
<keyword evidence="8" id="KW-1185">Reference proteome</keyword>
<comment type="subcellular location">
    <subcellularLocation>
        <location evidence="1">Membrane</location>
    </subcellularLocation>
</comment>
<protein>
    <submittedName>
        <fullName evidence="7">DUF4149 domain-containing protein</fullName>
    </submittedName>
</protein>
<dbReference type="RefSeq" id="WP_170021099.1">
    <property type="nucleotide sequence ID" value="NZ_JABCSC020000001.1"/>
</dbReference>
<reference evidence="7 8" key="1">
    <citation type="submission" date="2020-06" db="EMBL/GenBank/DDBJ databases">
        <title>Draft genome of Uliginosibacterium sp. IMCC34675.</title>
        <authorList>
            <person name="Song J."/>
        </authorList>
    </citation>
    <scope>NUCLEOTIDE SEQUENCE [LARGE SCALE GENOMIC DNA]</scope>
    <source>
        <strain evidence="7 8">IMCC34675</strain>
    </source>
</reference>
<evidence type="ECO:0000313" key="7">
    <source>
        <dbReference type="EMBL" id="NSL54624.1"/>
    </source>
</evidence>
<evidence type="ECO:0000313" key="8">
    <source>
        <dbReference type="Proteomes" id="UP000778523"/>
    </source>
</evidence>
<evidence type="ECO:0000256" key="1">
    <source>
        <dbReference type="ARBA" id="ARBA00004370"/>
    </source>
</evidence>